<dbReference type="GO" id="GO:0034553">
    <property type="term" value="P:mitochondrial respiratory chain complex II assembly"/>
    <property type="evidence" value="ECO:0007669"/>
    <property type="project" value="TreeGrafter"/>
</dbReference>
<accession>A0AAW1PQT0</accession>
<sequence length="130" mass="13891">MTSALAGRAASCVQQTLPSLSFLTATAAPAGLTSLQLKYQHRKHSAGTPREVPVDPFISKLQHKTEEEVLQLINKQWPGGKAPASAEDSGQEEGVEDFVNNKATGELGGPKGPEPTRFGDWEKGGRCTDF</sequence>
<evidence type="ECO:0000313" key="4">
    <source>
        <dbReference type="EMBL" id="KAK9810357.1"/>
    </source>
</evidence>
<dbReference type="Proteomes" id="UP001489004">
    <property type="component" value="Unassembled WGS sequence"/>
</dbReference>
<dbReference type="GO" id="GO:0005739">
    <property type="term" value="C:mitochondrion"/>
    <property type="evidence" value="ECO:0007669"/>
    <property type="project" value="TreeGrafter"/>
</dbReference>
<comment type="caution">
    <text evidence="4">The sequence shown here is derived from an EMBL/GenBank/DDBJ whole genome shotgun (WGS) entry which is preliminary data.</text>
</comment>
<dbReference type="EMBL" id="JALJOR010000010">
    <property type="protein sequence ID" value="KAK9810357.1"/>
    <property type="molecule type" value="Genomic_DNA"/>
</dbReference>
<protein>
    <recommendedName>
        <fullName evidence="2">Succinate dehydrogenase assembly factor 4, mitochondrial</fullName>
    </recommendedName>
</protein>
<organism evidence="4 5">
    <name type="scientific">[Myrmecia] bisecta</name>
    <dbReference type="NCBI Taxonomy" id="41462"/>
    <lineage>
        <taxon>Eukaryota</taxon>
        <taxon>Viridiplantae</taxon>
        <taxon>Chlorophyta</taxon>
        <taxon>core chlorophytes</taxon>
        <taxon>Trebouxiophyceae</taxon>
        <taxon>Trebouxiales</taxon>
        <taxon>Trebouxiaceae</taxon>
        <taxon>Myrmecia</taxon>
    </lineage>
</organism>
<name>A0AAW1PQT0_9CHLO</name>
<dbReference type="AlphaFoldDB" id="A0AAW1PQT0"/>
<dbReference type="Pfam" id="PF07896">
    <property type="entry name" value="DUF1674"/>
    <property type="match status" value="1"/>
</dbReference>
<proteinExistence type="inferred from homology"/>
<feature type="compositionally biased region" description="Basic and acidic residues" evidence="3">
    <location>
        <begin position="117"/>
        <end position="130"/>
    </location>
</feature>
<keyword evidence="5" id="KW-1185">Reference proteome</keyword>
<evidence type="ECO:0000256" key="1">
    <source>
        <dbReference type="ARBA" id="ARBA00005701"/>
    </source>
</evidence>
<comment type="similarity">
    <text evidence="1">Belongs to the SDHAF4 family.</text>
</comment>
<evidence type="ECO:0000313" key="5">
    <source>
        <dbReference type="Proteomes" id="UP001489004"/>
    </source>
</evidence>
<dbReference type="InterPro" id="IPR012875">
    <property type="entry name" value="SDHF4"/>
</dbReference>
<feature type="region of interest" description="Disordered" evidence="3">
    <location>
        <begin position="75"/>
        <end position="130"/>
    </location>
</feature>
<dbReference type="PANTHER" id="PTHR28524:SF3">
    <property type="entry name" value="SUCCINATE DEHYDROGENASE ASSEMBLY FACTOR 4, MITOCHONDRIAL"/>
    <property type="match status" value="1"/>
</dbReference>
<reference evidence="4 5" key="1">
    <citation type="journal article" date="2024" name="Nat. Commun.">
        <title>Phylogenomics reveals the evolutionary origins of lichenization in chlorophyte algae.</title>
        <authorList>
            <person name="Puginier C."/>
            <person name="Libourel C."/>
            <person name="Otte J."/>
            <person name="Skaloud P."/>
            <person name="Haon M."/>
            <person name="Grisel S."/>
            <person name="Petersen M."/>
            <person name="Berrin J.G."/>
            <person name="Delaux P.M."/>
            <person name="Dal Grande F."/>
            <person name="Keller J."/>
        </authorList>
    </citation>
    <scope>NUCLEOTIDE SEQUENCE [LARGE SCALE GENOMIC DNA]</scope>
    <source>
        <strain evidence="4 5">SAG 2043</strain>
    </source>
</reference>
<gene>
    <name evidence="4" type="ORF">WJX72_009341</name>
</gene>
<evidence type="ECO:0000256" key="3">
    <source>
        <dbReference type="SAM" id="MobiDB-lite"/>
    </source>
</evidence>
<dbReference type="PANTHER" id="PTHR28524">
    <property type="entry name" value="SUCCINATE DEHYDROGENASE ASSEMBLY FACTOR 4, MITOCHONDRIAL"/>
    <property type="match status" value="1"/>
</dbReference>
<evidence type="ECO:0000256" key="2">
    <source>
        <dbReference type="ARBA" id="ARBA00022170"/>
    </source>
</evidence>